<keyword evidence="3" id="KW-1185">Reference proteome</keyword>
<dbReference type="PANTHER" id="PTHR11732">
    <property type="entry name" value="ALDO/KETO REDUCTASE"/>
    <property type="match status" value="1"/>
</dbReference>
<organism evidence="2 3">
    <name type="scientific">Taenia crassiceps</name>
    <dbReference type="NCBI Taxonomy" id="6207"/>
    <lineage>
        <taxon>Eukaryota</taxon>
        <taxon>Metazoa</taxon>
        <taxon>Spiralia</taxon>
        <taxon>Lophotrochozoa</taxon>
        <taxon>Platyhelminthes</taxon>
        <taxon>Cestoda</taxon>
        <taxon>Eucestoda</taxon>
        <taxon>Cyclophyllidea</taxon>
        <taxon>Taeniidae</taxon>
        <taxon>Taenia</taxon>
    </lineage>
</organism>
<dbReference type="PRINTS" id="PR00069">
    <property type="entry name" value="ALDKETRDTASE"/>
</dbReference>
<protein>
    <recommendedName>
        <fullName evidence="1">NADP-dependent oxidoreductase domain-containing protein</fullName>
    </recommendedName>
</protein>
<dbReference type="SUPFAM" id="SSF51430">
    <property type="entry name" value="NAD(P)-linked oxidoreductase"/>
    <property type="match status" value="1"/>
</dbReference>
<dbReference type="InterPro" id="IPR020471">
    <property type="entry name" value="AKR"/>
</dbReference>
<accession>A0ABR4QTN6</accession>
<dbReference type="InterPro" id="IPR018170">
    <property type="entry name" value="Aldo/ket_reductase_CS"/>
</dbReference>
<dbReference type="PIRSF" id="PIRSF000097">
    <property type="entry name" value="AKR"/>
    <property type="match status" value="1"/>
</dbReference>
<dbReference type="Pfam" id="PF00248">
    <property type="entry name" value="Aldo_ket_red"/>
    <property type="match status" value="1"/>
</dbReference>
<evidence type="ECO:0000313" key="3">
    <source>
        <dbReference type="Proteomes" id="UP001651158"/>
    </source>
</evidence>
<dbReference type="PROSITE" id="PS00798">
    <property type="entry name" value="ALDOKETO_REDUCTASE_1"/>
    <property type="match status" value="1"/>
</dbReference>
<feature type="domain" description="NADP-dependent oxidoreductase" evidence="1">
    <location>
        <begin position="78"/>
        <end position="272"/>
    </location>
</feature>
<proteinExistence type="predicted"/>
<dbReference type="InterPro" id="IPR023210">
    <property type="entry name" value="NADP_OxRdtase_dom"/>
</dbReference>
<dbReference type="CDD" id="cd19071">
    <property type="entry name" value="AKR_AKR1-5-like"/>
    <property type="match status" value="1"/>
</dbReference>
<name>A0ABR4QTN6_9CEST</name>
<dbReference type="InterPro" id="IPR036812">
    <property type="entry name" value="NAD(P)_OxRdtase_dom_sf"/>
</dbReference>
<evidence type="ECO:0000259" key="1">
    <source>
        <dbReference type="Pfam" id="PF00248"/>
    </source>
</evidence>
<dbReference type="Proteomes" id="UP001651158">
    <property type="component" value="Unassembled WGS sequence"/>
</dbReference>
<dbReference type="Gene3D" id="3.20.20.100">
    <property type="entry name" value="NADP-dependent oxidoreductase domain"/>
    <property type="match status" value="1"/>
</dbReference>
<comment type="caution">
    <text evidence="2">The sequence shown here is derived from an EMBL/GenBank/DDBJ whole genome shotgun (WGS) entry which is preliminary data.</text>
</comment>
<evidence type="ECO:0000313" key="2">
    <source>
        <dbReference type="EMBL" id="KAL5112918.1"/>
    </source>
</evidence>
<sequence length="296" mass="33565">MLVPKLGLLDFSVPCIGFGTYKLTAEDVGPAIDAALATGYRHIDCAHLYQNEEAIGNALKSWIDDRKIKREDLFITSKSLERLNLSYLDLYLVHWPVAYEPGDELVPIDKNGRTIFDDVELEATWRAMESLVEEGLVLHIGLSNFNESQIQRILDCGSVKPVMLQIESNPHFPNQKLIDFASSKGILSTGFSPLGSPYRETDDRPCRLIDEPVLVEISRKYSKTPAQVALRHGIQRGICVVPKTRTPERVKENFNIFDFELTRDEMKEIDTLGIYQRQVRANPMRGSPEFPFLDLV</sequence>
<gene>
    <name evidence="2" type="ORF">TcWFU_009333</name>
</gene>
<reference evidence="2 3" key="1">
    <citation type="journal article" date="2022" name="Front. Cell. Infect. Microbiol.">
        <title>The Genomes of Two Strains of Taenia crassiceps the Animal Model for the Study of Human Cysticercosis.</title>
        <authorList>
            <person name="Bobes R.J."/>
            <person name="Estrada K."/>
            <person name="Rios-Valencia D.G."/>
            <person name="Calderon-Gallegos A."/>
            <person name="de la Torre P."/>
            <person name="Carrero J.C."/>
            <person name="Sanchez-Flores A."/>
            <person name="Laclette J.P."/>
        </authorList>
    </citation>
    <scope>NUCLEOTIDE SEQUENCE [LARGE SCALE GENOMIC DNA]</scope>
    <source>
        <strain evidence="2">WFUcys</strain>
    </source>
</reference>
<dbReference type="EMBL" id="JAKROA010000001">
    <property type="protein sequence ID" value="KAL5112918.1"/>
    <property type="molecule type" value="Genomic_DNA"/>
</dbReference>